<accession>A0AC35UE30</accession>
<evidence type="ECO:0000313" key="2">
    <source>
        <dbReference type="WBParaSite" id="RSKR_0001022733.1"/>
    </source>
</evidence>
<dbReference type="WBParaSite" id="RSKR_0001022733.1">
    <property type="protein sequence ID" value="RSKR_0001022733.1"/>
    <property type="gene ID" value="RSKR_0001022733"/>
</dbReference>
<evidence type="ECO:0000313" key="1">
    <source>
        <dbReference type="Proteomes" id="UP000095286"/>
    </source>
</evidence>
<proteinExistence type="predicted"/>
<organism evidence="1 2">
    <name type="scientific">Rhabditophanes sp. KR3021</name>
    <dbReference type="NCBI Taxonomy" id="114890"/>
    <lineage>
        <taxon>Eukaryota</taxon>
        <taxon>Metazoa</taxon>
        <taxon>Ecdysozoa</taxon>
        <taxon>Nematoda</taxon>
        <taxon>Chromadorea</taxon>
        <taxon>Rhabditida</taxon>
        <taxon>Tylenchina</taxon>
        <taxon>Panagrolaimomorpha</taxon>
        <taxon>Strongyloidoidea</taxon>
        <taxon>Alloionematidae</taxon>
        <taxon>Rhabditophanes</taxon>
    </lineage>
</organism>
<dbReference type="Proteomes" id="UP000095286">
    <property type="component" value="Unplaced"/>
</dbReference>
<reference evidence="2" key="1">
    <citation type="submission" date="2016-11" db="UniProtKB">
        <authorList>
            <consortium name="WormBaseParasite"/>
        </authorList>
    </citation>
    <scope>IDENTIFICATION</scope>
    <source>
        <strain evidence="2">KR3021</strain>
    </source>
</reference>
<protein>
    <submittedName>
        <fullName evidence="2">Apoptosis regulator Bcl-2 homolog</fullName>
    </submittedName>
</protein>
<sequence>IIFSNLITNHIYKNKTLIICTVYFKISFVQIKFPHTLTNNSVGPSNECDCKKKRVIRHNKKLWHILLPIFTMKSVSKDNYSEEFITYLLQNYIIAKTNQPNLFDSTIKITKKEALKAESILDALILSCSDFECQNREYIVQLINKFFRNGPHISFNLFMEIITSLSGAPNLNENLFSYGRFVGIMTFIGSFSEALIEADLLADLETIVLYSSKMLSQSINRYWKKNHLNWNGFCEKTKASLVTEETQKATENVKLVFLALSCFVAVGAVGFLFTHKIKF</sequence>
<name>A0AC35UE30_9BILA</name>